<protein>
    <recommendedName>
        <fullName evidence="4">LYR motif-containing protein 5</fullName>
    </recommendedName>
</protein>
<accession>A0ABR4B090</accession>
<dbReference type="Pfam" id="PF13233">
    <property type="entry name" value="Complex1_LYR_2"/>
    <property type="match status" value="1"/>
</dbReference>
<name>A0ABR4B090_9LECA</name>
<comment type="caution">
    <text evidence="2">The sequence shown here is derived from an EMBL/GenBank/DDBJ whole genome shotgun (WGS) entry which is preliminary data.</text>
</comment>
<dbReference type="PANTHER" id="PTHR21024">
    <property type="entry name" value="GROWTH HORMONE-INDUCIBLE SOLUBLE PROTEIN-RELATED"/>
    <property type="match status" value="1"/>
</dbReference>
<dbReference type="EMBL" id="JBHFEH010000036">
    <property type="protein sequence ID" value="KAL2051307.1"/>
    <property type="molecule type" value="Genomic_DNA"/>
</dbReference>
<reference evidence="2 3" key="1">
    <citation type="submission" date="2024-09" db="EMBL/GenBank/DDBJ databases">
        <title>Rethinking Asexuality: The Enigmatic Case of Functional Sexual Genes in Lepraria (Stereocaulaceae).</title>
        <authorList>
            <person name="Doellman M."/>
            <person name="Sun Y."/>
            <person name="Barcenas-Pena A."/>
            <person name="Lumbsch H.T."/>
            <person name="Grewe F."/>
        </authorList>
    </citation>
    <scope>NUCLEOTIDE SEQUENCE [LARGE SCALE GENOMIC DNA]</scope>
    <source>
        <strain evidence="2 3">Grewe 0041</strain>
    </source>
</reference>
<evidence type="ECO:0008006" key="4">
    <source>
        <dbReference type="Google" id="ProtNLM"/>
    </source>
</evidence>
<evidence type="ECO:0000256" key="1">
    <source>
        <dbReference type="ARBA" id="ARBA00009508"/>
    </source>
</evidence>
<dbReference type="InterPro" id="IPR045296">
    <property type="entry name" value="Complex1_LYR_ETFRF1_LYRM5"/>
</dbReference>
<evidence type="ECO:0000313" key="2">
    <source>
        <dbReference type="EMBL" id="KAL2051307.1"/>
    </source>
</evidence>
<sequence>MINPALRRQVINIYKELLNLGREYPLGYEYFQTRLHRAFASQAGLQNDEEIKKGIERAEYVKKEVEALYYVKRYRALRQRYAEN</sequence>
<proteinExistence type="inferred from homology"/>
<dbReference type="Proteomes" id="UP001590951">
    <property type="component" value="Unassembled WGS sequence"/>
</dbReference>
<dbReference type="InterPro" id="IPR052000">
    <property type="entry name" value="ETFRF1"/>
</dbReference>
<comment type="similarity">
    <text evidence="1">Belongs to the complex I LYR family.</text>
</comment>
<organism evidence="2 3">
    <name type="scientific">Lepraria finkii</name>
    <dbReference type="NCBI Taxonomy" id="1340010"/>
    <lineage>
        <taxon>Eukaryota</taxon>
        <taxon>Fungi</taxon>
        <taxon>Dikarya</taxon>
        <taxon>Ascomycota</taxon>
        <taxon>Pezizomycotina</taxon>
        <taxon>Lecanoromycetes</taxon>
        <taxon>OSLEUM clade</taxon>
        <taxon>Lecanoromycetidae</taxon>
        <taxon>Lecanorales</taxon>
        <taxon>Lecanorineae</taxon>
        <taxon>Stereocaulaceae</taxon>
        <taxon>Lepraria</taxon>
    </lineage>
</organism>
<dbReference type="PANTHER" id="PTHR21024:SF0">
    <property type="entry name" value="ELECTRON TRANSFER FLAVOPROTEIN REGULATORY FACTOR 1"/>
    <property type="match status" value="1"/>
</dbReference>
<gene>
    <name evidence="2" type="ORF">ABVK25_008359</name>
</gene>
<keyword evidence="3" id="KW-1185">Reference proteome</keyword>
<evidence type="ECO:0000313" key="3">
    <source>
        <dbReference type="Proteomes" id="UP001590951"/>
    </source>
</evidence>
<dbReference type="CDD" id="cd20265">
    <property type="entry name" value="Complex1_LYR_ETFRF1_LYRM5"/>
    <property type="match status" value="1"/>
</dbReference>